<dbReference type="Proteomes" id="UP000007129">
    <property type="component" value="Unassembled WGS sequence"/>
</dbReference>
<dbReference type="VEuPathDB" id="FungiDB:MPH_11818"/>
<dbReference type="EMBL" id="AHHD01000499">
    <property type="protein sequence ID" value="EKG11075.1"/>
    <property type="molecule type" value="Genomic_DNA"/>
</dbReference>
<sequence>MIGSGRHSAIETYGRAYGYIERRPVHYCTCGYLKADLPTLGKARMRLYSLSSEDCSRERAGVLWVLVCNLPNLRHIMQHELQTAANPTVLFSLPSFLQPSSSDGRGCIVQGEQGGKKTRKSASLLNTKQSPCLFHGPRPTPAFAAPAHPVFNSYISTDALRWHQRAAVAPRLGRRAFEAAAGEQGWICCSRGRAAEERWWRRQRRRRGGSGRGDGGKVRRARR</sequence>
<comment type="caution">
    <text evidence="2">The sequence shown here is derived from an EMBL/GenBank/DDBJ whole genome shotgun (WGS) entry which is preliminary data.</text>
</comment>
<gene>
    <name evidence="2" type="ORF">MPH_11818</name>
</gene>
<reference evidence="2 3" key="1">
    <citation type="journal article" date="2012" name="BMC Genomics">
        <title>Tools to kill: Genome of one of the most destructive plant pathogenic fungi Macrophomina phaseolina.</title>
        <authorList>
            <person name="Islam M.S."/>
            <person name="Haque M.S."/>
            <person name="Islam M.M."/>
            <person name="Emdad E.M."/>
            <person name="Halim A."/>
            <person name="Hossen Q.M.M."/>
            <person name="Hossain M.Z."/>
            <person name="Ahmed B."/>
            <person name="Rahim S."/>
            <person name="Rahman M.S."/>
            <person name="Alam M.M."/>
            <person name="Hou S."/>
            <person name="Wan X."/>
            <person name="Saito J.A."/>
            <person name="Alam M."/>
        </authorList>
    </citation>
    <scope>NUCLEOTIDE SEQUENCE [LARGE SCALE GENOMIC DNA]</scope>
    <source>
        <strain evidence="2 3">MS6</strain>
    </source>
</reference>
<dbReference type="InParanoid" id="K2S309"/>
<protein>
    <submittedName>
        <fullName evidence="2">Uncharacterized protein</fullName>
    </submittedName>
</protein>
<evidence type="ECO:0000256" key="1">
    <source>
        <dbReference type="SAM" id="MobiDB-lite"/>
    </source>
</evidence>
<evidence type="ECO:0000313" key="3">
    <source>
        <dbReference type="Proteomes" id="UP000007129"/>
    </source>
</evidence>
<dbReference type="HOGENOM" id="CLU_1240350_0_0_1"/>
<accession>K2S309</accession>
<dbReference type="AlphaFoldDB" id="K2S309"/>
<organism evidence="2 3">
    <name type="scientific">Macrophomina phaseolina (strain MS6)</name>
    <name type="common">Charcoal rot fungus</name>
    <dbReference type="NCBI Taxonomy" id="1126212"/>
    <lineage>
        <taxon>Eukaryota</taxon>
        <taxon>Fungi</taxon>
        <taxon>Dikarya</taxon>
        <taxon>Ascomycota</taxon>
        <taxon>Pezizomycotina</taxon>
        <taxon>Dothideomycetes</taxon>
        <taxon>Dothideomycetes incertae sedis</taxon>
        <taxon>Botryosphaeriales</taxon>
        <taxon>Botryosphaeriaceae</taxon>
        <taxon>Macrophomina</taxon>
    </lineage>
</organism>
<proteinExistence type="predicted"/>
<evidence type="ECO:0000313" key="2">
    <source>
        <dbReference type="EMBL" id="EKG11075.1"/>
    </source>
</evidence>
<name>K2S309_MACPH</name>
<feature type="region of interest" description="Disordered" evidence="1">
    <location>
        <begin position="200"/>
        <end position="223"/>
    </location>
</feature>